<reference evidence="1 2" key="1">
    <citation type="journal article" date="2014" name="Genome Announc.">
        <title>Draft Genome Sequences of Marinobacter similis A3d10T and Marinobacter salarius R9SW1T.</title>
        <authorList>
            <person name="Ivanova E.P."/>
            <person name="Ng H.J."/>
            <person name="Webb H.K."/>
            <person name="Feng G."/>
            <person name="Oshima K."/>
            <person name="Hattori M."/>
            <person name="Ohkuma M."/>
            <person name="Sergeev A.F."/>
            <person name="Mikhailov V.V."/>
            <person name="Crawford R.J."/>
            <person name="Sawabe T."/>
        </authorList>
    </citation>
    <scope>NUCLEOTIDE SEQUENCE [LARGE SCALE GENOMIC DNA]</scope>
    <source>
        <strain evidence="1 2">A3d10</strain>
    </source>
</reference>
<proteinExistence type="predicted"/>
<organism evidence="1 2">
    <name type="scientific">Marinobacter similis</name>
    <dbReference type="NCBI Taxonomy" id="1420916"/>
    <lineage>
        <taxon>Bacteria</taxon>
        <taxon>Pseudomonadati</taxon>
        <taxon>Pseudomonadota</taxon>
        <taxon>Gammaproteobacteria</taxon>
        <taxon>Pseudomonadales</taxon>
        <taxon>Marinobacteraceae</taxon>
        <taxon>Marinobacter</taxon>
    </lineage>
</organism>
<keyword evidence="2" id="KW-1185">Reference proteome</keyword>
<dbReference type="EMBL" id="CP007151">
    <property type="protein sequence ID" value="AHI29988.1"/>
    <property type="molecule type" value="Genomic_DNA"/>
</dbReference>
<dbReference type="KEGG" id="msx:AU14_03410"/>
<sequence length="325" mass="38371">MSVEKSKDIIVFQHPSEIFERPDFDEDASISIDQFESFIGVYLFQDDMICQVSRKGKHCHQKHRHGWVFRRCDGVEVIAGCDCAKNHFGADKSFRIQLNRANEAYDRIMYSRKLENYRQLGGHVISQINMEQDRLSSMWRHRVKIAAHFNNHVISQIKNMEKTARRQVVIKVGYIEKDEDGNEKHEWINQDFGRLHHTVIFNDHRFAQFRKRLGQSLTSWHESAVAGSSPKVSDMKRWVRHFDDIANCVSELDEFERNFDRFCSPENVSVLCAMTRNNEYRRKIAELQFLPGNRKYTKKQITEFLDTVEQAILERTHGRKYRLAG</sequence>
<gene>
    <name evidence="1" type="ORF">AU14_03410</name>
</gene>
<evidence type="ECO:0000313" key="1">
    <source>
        <dbReference type="EMBL" id="AHI29988.1"/>
    </source>
</evidence>
<dbReference type="OrthoDB" id="6637201at2"/>
<accession>W5YU45</accession>
<dbReference type="Proteomes" id="UP000061489">
    <property type="component" value="Chromosome"/>
</dbReference>
<protein>
    <submittedName>
        <fullName evidence="1">Uncharacterized protein</fullName>
    </submittedName>
</protein>
<dbReference type="RefSeq" id="WP_041338873.1">
    <property type="nucleotide sequence ID" value="NZ_CP007151.1"/>
</dbReference>
<dbReference type="HOGENOM" id="CLU_820800_0_0_6"/>
<dbReference type="AlphaFoldDB" id="W5YU45"/>
<name>W5YU45_9GAMM</name>
<evidence type="ECO:0000313" key="2">
    <source>
        <dbReference type="Proteomes" id="UP000061489"/>
    </source>
</evidence>